<gene>
    <name evidence="1" type="ORF">EV131_10686</name>
</gene>
<dbReference type="EMBL" id="SMBI01000006">
    <property type="protein sequence ID" value="TCU24098.1"/>
    <property type="molecule type" value="Genomic_DNA"/>
</dbReference>
<sequence>MFFSGPVHAFGGIASILVAEDFWIGLAAGIKKLSTVLLANSFD</sequence>
<protein>
    <submittedName>
        <fullName evidence="1">Uncharacterized protein</fullName>
    </submittedName>
</protein>
<proteinExistence type="predicted"/>
<name>A0AAX2QJT1_9HYPH</name>
<evidence type="ECO:0000313" key="1">
    <source>
        <dbReference type="EMBL" id="TCU24098.1"/>
    </source>
</evidence>
<dbReference type="AlphaFoldDB" id="A0AAX2QJT1"/>
<dbReference type="Proteomes" id="UP000295021">
    <property type="component" value="Unassembled WGS sequence"/>
</dbReference>
<organism evidence="1 2">
    <name type="scientific">Rhizobium laguerreae</name>
    <dbReference type="NCBI Taxonomy" id="1076926"/>
    <lineage>
        <taxon>Bacteria</taxon>
        <taxon>Pseudomonadati</taxon>
        <taxon>Pseudomonadota</taxon>
        <taxon>Alphaproteobacteria</taxon>
        <taxon>Hyphomicrobiales</taxon>
        <taxon>Rhizobiaceae</taxon>
        <taxon>Rhizobium/Agrobacterium group</taxon>
        <taxon>Rhizobium</taxon>
    </lineage>
</organism>
<reference evidence="1 2" key="1">
    <citation type="submission" date="2019-03" db="EMBL/GenBank/DDBJ databases">
        <title>Genomic Encyclopedia of Type Strains, Phase IV (KMG-V): Genome sequencing to study the core and pangenomes of soil and plant-associated prokaryotes.</title>
        <authorList>
            <person name="Whitman W."/>
        </authorList>
    </citation>
    <scope>NUCLEOTIDE SEQUENCE [LARGE SCALE GENOMIC DNA]</scope>
    <source>
        <strain evidence="1 2">FB403</strain>
    </source>
</reference>
<evidence type="ECO:0000313" key="2">
    <source>
        <dbReference type="Proteomes" id="UP000295021"/>
    </source>
</evidence>
<comment type="caution">
    <text evidence="1">The sequence shown here is derived from an EMBL/GenBank/DDBJ whole genome shotgun (WGS) entry which is preliminary data.</text>
</comment>
<accession>A0AAX2QJT1</accession>